<dbReference type="Proteomes" id="UP001371218">
    <property type="component" value="Unassembled WGS sequence"/>
</dbReference>
<dbReference type="PANTHER" id="PTHR45339">
    <property type="entry name" value="HYBRID SIGNAL TRANSDUCTION HISTIDINE KINASE J"/>
    <property type="match status" value="1"/>
</dbReference>
<feature type="transmembrane region" description="Helical" evidence="7">
    <location>
        <begin position="159"/>
        <end position="176"/>
    </location>
</feature>
<dbReference type="SUPFAM" id="SSF55874">
    <property type="entry name" value="ATPase domain of HSP90 chaperone/DNA topoisomerase II/histidine kinase"/>
    <property type="match status" value="1"/>
</dbReference>
<name>A0ABU9BSL5_9BURK</name>
<feature type="domain" description="Histidine kinase" evidence="8">
    <location>
        <begin position="244"/>
        <end position="458"/>
    </location>
</feature>
<dbReference type="GO" id="GO:0005524">
    <property type="term" value="F:ATP binding"/>
    <property type="evidence" value="ECO:0007669"/>
    <property type="project" value="UniProtKB-KW"/>
</dbReference>
<organism evidence="10 11">
    <name type="scientific">Ideonella lacteola</name>
    <dbReference type="NCBI Taxonomy" id="2984193"/>
    <lineage>
        <taxon>Bacteria</taxon>
        <taxon>Pseudomonadati</taxon>
        <taxon>Pseudomonadota</taxon>
        <taxon>Betaproteobacteria</taxon>
        <taxon>Burkholderiales</taxon>
        <taxon>Sphaerotilaceae</taxon>
        <taxon>Ideonella</taxon>
    </lineage>
</organism>
<dbReference type="PROSITE" id="PS50110">
    <property type="entry name" value="RESPONSE_REGULATORY"/>
    <property type="match status" value="1"/>
</dbReference>
<dbReference type="InterPro" id="IPR001789">
    <property type="entry name" value="Sig_transdc_resp-reg_receiver"/>
</dbReference>
<feature type="domain" description="Response regulatory" evidence="9">
    <location>
        <begin position="486"/>
        <end position="606"/>
    </location>
</feature>
<feature type="transmembrane region" description="Helical" evidence="7">
    <location>
        <begin position="45"/>
        <end position="64"/>
    </location>
</feature>
<comment type="caution">
    <text evidence="10">The sequence shown here is derived from an EMBL/GenBank/DDBJ whole genome shotgun (WGS) entry which is preliminary data.</text>
</comment>
<evidence type="ECO:0000256" key="6">
    <source>
        <dbReference type="SAM" id="MobiDB-lite"/>
    </source>
</evidence>
<dbReference type="InterPro" id="IPR004358">
    <property type="entry name" value="Sig_transdc_His_kin-like_C"/>
</dbReference>
<dbReference type="EMBL" id="JBBUTG010000013">
    <property type="protein sequence ID" value="MEK8032963.1"/>
    <property type="molecule type" value="Genomic_DNA"/>
</dbReference>
<dbReference type="Pfam" id="PF00072">
    <property type="entry name" value="Response_reg"/>
    <property type="match status" value="1"/>
</dbReference>
<evidence type="ECO:0000313" key="10">
    <source>
        <dbReference type="EMBL" id="MEK8032963.1"/>
    </source>
</evidence>
<feature type="transmembrane region" description="Helical" evidence="7">
    <location>
        <begin position="135"/>
        <end position="152"/>
    </location>
</feature>
<keyword evidence="7" id="KW-0472">Membrane</keyword>
<accession>A0ABU9BSL5</accession>
<dbReference type="Gene3D" id="3.30.565.10">
    <property type="entry name" value="Histidine kinase-like ATPase, C-terminal domain"/>
    <property type="match status" value="1"/>
</dbReference>
<dbReference type="SMART" id="SM00448">
    <property type="entry name" value="REC"/>
    <property type="match status" value="1"/>
</dbReference>
<evidence type="ECO:0000259" key="8">
    <source>
        <dbReference type="PROSITE" id="PS50109"/>
    </source>
</evidence>
<dbReference type="SMART" id="SM00387">
    <property type="entry name" value="HATPase_c"/>
    <property type="match status" value="1"/>
</dbReference>
<keyword evidence="10" id="KW-0067">ATP-binding</keyword>
<keyword evidence="4" id="KW-0902">Two-component regulatory system</keyword>
<evidence type="ECO:0000313" key="11">
    <source>
        <dbReference type="Proteomes" id="UP001371218"/>
    </source>
</evidence>
<dbReference type="PANTHER" id="PTHR45339:SF1">
    <property type="entry name" value="HYBRID SIGNAL TRANSDUCTION HISTIDINE KINASE J"/>
    <property type="match status" value="1"/>
</dbReference>
<evidence type="ECO:0000256" key="2">
    <source>
        <dbReference type="ARBA" id="ARBA00012438"/>
    </source>
</evidence>
<dbReference type="CDD" id="cd16922">
    <property type="entry name" value="HATPase_EvgS-ArcB-TorS-like"/>
    <property type="match status" value="1"/>
</dbReference>
<dbReference type="InterPro" id="IPR011006">
    <property type="entry name" value="CheY-like_superfamily"/>
</dbReference>
<dbReference type="Pfam" id="PF02518">
    <property type="entry name" value="HATPase_c"/>
    <property type="match status" value="1"/>
</dbReference>
<dbReference type="PROSITE" id="PS50109">
    <property type="entry name" value="HIS_KIN"/>
    <property type="match status" value="1"/>
</dbReference>
<evidence type="ECO:0000256" key="4">
    <source>
        <dbReference type="ARBA" id="ARBA00023012"/>
    </source>
</evidence>
<dbReference type="EC" id="2.7.13.3" evidence="2"/>
<dbReference type="RefSeq" id="WP_341427385.1">
    <property type="nucleotide sequence ID" value="NZ_JBBUTG010000013.1"/>
</dbReference>
<reference evidence="10 11" key="1">
    <citation type="submission" date="2024-04" db="EMBL/GenBank/DDBJ databases">
        <title>Novel species of the genus Ideonella isolated from streams.</title>
        <authorList>
            <person name="Lu H."/>
        </authorList>
    </citation>
    <scope>NUCLEOTIDE SEQUENCE [LARGE SCALE GENOMIC DNA]</scope>
    <source>
        <strain evidence="10 11">DXS29W</strain>
    </source>
</reference>
<keyword evidence="7" id="KW-1133">Transmembrane helix</keyword>
<evidence type="ECO:0000256" key="5">
    <source>
        <dbReference type="PROSITE-ProRule" id="PRU00169"/>
    </source>
</evidence>
<evidence type="ECO:0000256" key="3">
    <source>
        <dbReference type="ARBA" id="ARBA00022553"/>
    </source>
</evidence>
<keyword evidence="7" id="KW-0812">Transmembrane</keyword>
<dbReference type="Pfam" id="PF00512">
    <property type="entry name" value="HisKA"/>
    <property type="match status" value="1"/>
</dbReference>
<feature type="modified residue" description="4-aspartylphosphate" evidence="5">
    <location>
        <position position="535"/>
    </location>
</feature>
<dbReference type="CDD" id="cd17546">
    <property type="entry name" value="REC_hyHK_CKI1_RcsC-like"/>
    <property type="match status" value="1"/>
</dbReference>
<feature type="region of interest" description="Disordered" evidence="6">
    <location>
        <begin position="1"/>
        <end position="26"/>
    </location>
</feature>
<dbReference type="Gene3D" id="3.40.50.2300">
    <property type="match status" value="1"/>
</dbReference>
<dbReference type="InterPro" id="IPR036890">
    <property type="entry name" value="HATPase_C_sf"/>
</dbReference>
<dbReference type="InterPro" id="IPR036097">
    <property type="entry name" value="HisK_dim/P_sf"/>
</dbReference>
<protein>
    <recommendedName>
        <fullName evidence="2">histidine kinase</fullName>
        <ecNumber evidence="2">2.7.13.3</ecNumber>
    </recommendedName>
</protein>
<dbReference type="SUPFAM" id="SSF47384">
    <property type="entry name" value="Homodimeric domain of signal transducing histidine kinase"/>
    <property type="match status" value="1"/>
</dbReference>
<dbReference type="InterPro" id="IPR003661">
    <property type="entry name" value="HisK_dim/P_dom"/>
</dbReference>
<proteinExistence type="predicted"/>
<keyword evidence="11" id="KW-1185">Reference proteome</keyword>
<dbReference type="InterPro" id="IPR003594">
    <property type="entry name" value="HATPase_dom"/>
</dbReference>
<evidence type="ECO:0000256" key="1">
    <source>
        <dbReference type="ARBA" id="ARBA00000085"/>
    </source>
</evidence>
<keyword evidence="10" id="KW-0547">Nucleotide-binding</keyword>
<comment type="catalytic activity">
    <reaction evidence="1">
        <text>ATP + protein L-histidine = ADP + protein N-phospho-L-histidine.</text>
        <dbReference type="EC" id="2.7.13.3"/>
    </reaction>
</comment>
<dbReference type="Gene3D" id="1.10.287.130">
    <property type="match status" value="1"/>
</dbReference>
<evidence type="ECO:0000256" key="7">
    <source>
        <dbReference type="SAM" id="Phobius"/>
    </source>
</evidence>
<gene>
    <name evidence="10" type="ORF">AACH06_19245</name>
</gene>
<keyword evidence="3 5" id="KW-0597">Phosphoprotein</keyword>
<sequence>MDTLTPARRSAGPAPDSPGNEAPTSVAAQVTVERVRILYERTPQALWGGIAFSGLLAWGFAPLIGATLAWGWYAAKALLWAVRYTHWRRFVRDPHWALRANAWRRQHDLLATLDGISWGVVGLVGQAAHPTMVDGVVLASLIGVASVGVFTLSSHLRHAMHFMGATLLPSFLLHLIQGGVYGWLVASGQALYFGVILVEGLSSNRRMQELLYLRFENAAIAEQRRQALQLAEQSSAAKSRFLATVSHELRTPLNGILGMSQLMALEGLSPDQASRNHVVQQSAEHLLHLIGDLLDVSRIEFGRIELQRRPVELAALVDEVLALLRPVAQAKGLALLYQPTPNLPSHLLCDPVRVQQVLHNLIGNAIKFTARGDVRLSIERRDTVISFTVSDTGEGIAPEHADRIFWAFEQASTEARRSGTGLGLTISRHLARAMGGDVVCQPHAGPGAVFEFTLRYHPAEPQAGADASSPLPSTPADALPALPPALVLVVEDNPVNALVATGMLEKLGLRWRMVQDGAQALTELQAGPVDLVLMDCQMPILDGFEATRRWRVIESQHPDGHRLPIVALTAFAVDGDADRCRAAGMDGYLAKPFTLHALAQELARHLRATA</sequence>
<evidence type="ECO:0000259" key="9">
    <source>
        <dbReference type="PROSITE" id="PS50110"/>
    </source>
</evidence>
<dbReference type="CDD" id="cd00082">
    <property type="entry name" value="HisKA"/>
    <property type="match status" value="1"/>
</dbReference>
<dbReference type="SMART" id="SM00388">
    <property type="entry name" value="HisKA"/>
    <property type="match status" value="1"/>
</dbReference>
<dbReference type="PRINTS" id="PR00344">
    <property type="entry name" value="BCTRLSENSOR"/>
</dbReference>
<dbReference type="InterPro" id="IPR005467">
    <property type="entry name" value="His_kinase_dom"/>
</dbReference>
<dbReference type="SUPFAM" id="SSF52172">
    <property type="entry name" value="CheY-like"/>
    <property type="match status" value="1"/>
</dbReference>